<evidence type="ECO:0000259" key="7">
    <source>
        <dbReference type="Pfam" id="PF00266"/>
    </source>
</evidence>
<dbReference type="SUPFAM" id="SSF53383">
    <property type="entry name" value="PLP-dependent transferases"/>
    <property type="match status" value="1"/>
</dbReference>
<accession>A0AAE9MLM0</accession>
<dbReference type="PANTHER" id="PTHR43586">
    <property type="entry name" value="CYSTEINE DESULFURASE"/>
    <property type="match status" value="1"/>
</dbReference>
<comment type="similarity">
    <text evidence="2">Belongs to the class-V pyridoxal-phosphate-dependent aminotransferase family. Csd subfamily.</text>
</comment>
<dbReference type="EMBL" id="CP050861">
    <property type="protein sequence ID" value="UTD15577.1"/>
    <property type="molecule type" value="Genomic_DNA"/>
</dbReference>
<sequence length="403" mass="44464">MFSIDKIRADFPILQREVHGKKLVYLDNGATSQTPQVVIDTIVDYYSNYNANIHRGVHTLSQEATDKYEEARIKIQKHFNAKHSYEIILTSGTTHGVNIVASGFASILQEGDEIIVSALEHHSNIVPWQMLCEKTGAILKVIPMDEDGSLRMDIYHELLNLKTKLVFCNHVSNALGTINPIKEIIHAAHKFGAYVLIDGAQAVPHIKPDVQALDADFYVASAHKMCGPTGVGMLYGKEELLQLLPPYQGGGEMIETVTFEKTTYAGLPHKFEAGTPNICGGIAFGIAVDYMNSVGFSNIEKQENELLSYATQELEKIDGLKIYGTTNKTSVISFNLEGIHPYDVGAILDKLGVAVRTGHHCAQPIMDFYCIPGTVRASFSFYNTKEEVDVLVNAVKKAQMMLS</sequence>
<evidence type="ECO:0000256" key="3">
    <source>
        <dbReference type="ARBA" id="ARBA00012239"/>
    </source>
</evidence>
<dbReference type="Pfam" id="PF00266">
    <property type="entry name" value="Aminotran_5"/>
    <property type="match status" value="1"/>
</dbReference>
<name>A0AAE9MLM0_9FLAO</name>
<keyword evidence="5" id="KW-0663">Pyridoxal phosphate</keyword>
<dbReference type="CDD" id="cd06453">
    <property type="entry name" value="SufS_like"/>
    <property type="match status" value="1"/>
</dbReference>
<dbReference type="Proteomes" id="UP001056837">
    <property type="component" value="Chromosome"/>
</dbReference>
<evidence type="ECO:0000256" key="4">
    <source>
        <dbReference type="ARBA" id="ARBA00022679"/>
    </source>
</evidence>
<evidence type="ECO:0000256" key="1">
    <source>
        <dbReference type="ARBA" id="ARBA00001933"/>
    </source>
</evidence>
<evidence type="ECO:0000313" key="8">
    <source>
        <dbReference type="EMBL" id="UTD15577.1"/>
    </source>
</evidence>
<dbReference type="AlphaFoldDB" id="A0AAE9MLM0"/>
<dbReference type="EC" id="2.8.1.7" evidence="3"/>
<evidence type="ECO:0000256" key="6">
    <source>
        <dbReference type="ARBA" id="ARBA00050776"/>
    </source>
</evidence>
<dbReference type="GO" id="GO:0030170">
    <property type="term" value="F:pyridoxal phosphate binding"/>
    <property type="evidence" value="ECO:0007669"/>
    <property type="project" value="InterPro"/>
</dbReference>
<dbReference type="GO" id="GO:0006534">
    <property type="term" value="P:cysteine metabolic process"/>
    <property type="evidence" value="ECO:0007669"/>
    <property type="project" value="InterPro"/>
</dbReference>
<dbReference type="NCBIfam" id="TIGR01979">
    <property type="entry name" value="sufS"/>
    <property type="match status" value="1"/>
</dbReference>
<dbReference type="InterPro" id="IPR010970">
    <property type="entry name" value="Cys_dSase_SufS"/>
</dbReference>
<comment type="catalytic activity">
    <reaction evidence="6">
        <text>(sulfur carrier)-H + L-cysteine = (sulfur carrier)-SH + L-alanine</text>
        <dbReference type="Rhea" id="RHEA:43892"/>
        <dbReference type="Rhea" id="RHEA-COMP:14737"/>
        <dbReference type="Rhea" id="RHEA-COMP:14739"/>
        <dbReference type="ChEBI" id="CHEBI:29917"/>
        <dbReference type="ChEBI" id="CHEBI:35235"/>
        <dbReference type="ChEBI" id="CHEBI:57972"/>
        <dbReference type="ChEBI" id="CHEBI:64428"/>
        <dbReference type="EC" id="2.8.1.7"/>
    </reaction>
</comment>
<evidence type="ECO:0000313" key="9">
    <source>
        <dbReference type="Proteomes" id="UP001056837"/>
    </source>
</evidence>
<dbReference type="InterPro" id="IPR015422">
    <property type="entry name" value="PyrdxlP-dep_Trfase_small"/>
</dbReference>
<evidence type="ECO:0000256" key="5">
    <source>
        <dbReference type="ARBA" id="ARBA00022898"/>
    </source>
</evidence>
<protein>
    <recommendedName>
        <fullName evidence="3">cysteine desulfurase</fullName>
        <ecNumber evidence="3">2.8.1.7</ecNumber>
    </recommendedName>
</protein>
<gene>
    <name evidence="8" type="ORF">HER15_08900</name>
</gene>
<dbReference type="InterPro" id="IPR015424">
    <property type="entry name" value="PyrdxlP-dep_Trfase"/>
</dbReference>
<dbReference type="PANTHER" id="PTHR43586:SF8">
    <property type="entry name" value="CYSTEINE DESULFURASE 1, CHLOROPLASTIC"/>
    <property type="match status" value="1"/>
</dbReference>
<reference evidence="8" key="1">
    <citation type="submission" date="2020-04" db="EMBL/GenBank/DDBJ databases">
        <title>Tenacibaculum mesophilum bac2.</title>
        <authorList>
            <person name="Li M."/>
        </authorList>
    </citation>
    <scope>NUCLEOTIDE SEQUENCE</scope>
    <source>
        <strain evidence="8">Bac2</strain>
    </source>
</reference>
<proteinExistence type="inferred from homology"/>
<dbReference type="InterPro" id="IPR015421">
    <property type="entry name" value="PyrdxlP-dep_Trfase_major"/>
</dbReference>
<feature type="domain" description="Aminotransferase class V" evidence="7">
    <location>
        <begin position="24"/>
        <end position="391"/>
    </location>
</feature>
<comment type="cofactor">
    <cofactor evidence="1">
        <name>pyridoxal 5'-phosphate</name>
        <dbReference type="ChEBI" id="CHEBI:597326"/>
    </cofactor>
</comment>
<dbReference type="InterPro" id="IPR000192">
    <property type="entry name" value="Aminotrans_V_dom"/>
</dbReference>
<dbReference type="GO" id="GO:0031071">
    <property type="term" value="F:cysteine desulfurase activity"/>
    <property type="evidence" value="ECO:0007669"/>
    <property type="project" value="UniProtKB-EC"/>
</dbReference>
<organism evidence="8 9">
    <name type="scientific">Tenacibaculum mesophilum</name>
    <dbReference type="NCBI Taxonomy" id="104268"/>
    <lineage>
        <taxon>Bacteria</taxon>
        <taxon>Pseudomonadati</taxon>
        <taxon>Bacteroidota</taxon>
        <taxon>Flavobacteriia</taxon>
        <taxon>Flavobacteriales</taxon>
        <taxon>Flavobacteriaceae</taxon>
        <taxon>Tenacibaculum</taxon>
    </lineage>
</organism>
<dbReference type="RefSeq" id="WP_253679178.1">
    <property type="nucleotide sequence ID" value="NZ_CP050861.1"/>
</dbReference>
<dbReference type="Gene3D" id="3.90.1150.10">
    <property type="entry name" value="Aspartate Aminotransferase, domain 1"/>
    <property type="match status" value="1"/>
</dbReference>
<evidence type="ECO:0000256" key="2">
    <source>
        <dbReference type="ARBA" id="ARBA00010447"/>
    </source>
</evidence>
<keyword evidence="4" id="KW-0808">Transferase</keyword>
<dbReference type="Gene3D" id="3.40.640.10">
    <property type="entry name" value="Type I PLP-dependent aspartate aminotransferase-like (Major domain)"/>
    <property type="match status" value="1"/>
</dbReference>